<accession>A0A7W7QCJ8</accession>
<name>A0A7W7QCJ8_9PSEU</name>
<dbReference type="AlphaFoldDB" id="A0A7W7QCJ8"/>
<dbReference type="EMBL" id="JACHJQ010000009">
    <property type="protein sequence ID" value="MBB4911065.1"/>
    <property type="molecule type" value="Genomic_DNA"/>
</dbReference>
<evidence type="ECO:0000313" key="4">
    <source>
        <dbReference type="Proteomes" id="UP000520767"/>
    </source>
</evidence>
<dbReference type="PROSITE" id="PS51257">
    <property type="entry name" value="PROKAR_LIPOPROTEIN"/>
    <property type="match status" value="1"/>
</dbReference>
<proteinExistence type="predicted"/>
<keyword evidence="1" id="KW-0732">Signal</keyword>
<dbReference type="InterPro" id="IPR032710">
    <property type="entry name" value="NTF2-like_dom_sf"/>
</dbReference>
<dbReference type="SUPFAM" id="SSF54427">
    <property type="entry name" value="NTF2-like"/>
    <property type="match status" value="1"/>
</dbReference>
<sequence length="152" mass="16129">MRIIATGLALVAAAGGATAAAAAPSATASGTGCARQFDAAVDTYVRTTDDRDARGFNALLHRDVTGVLPGGAVFSGKREMASFIDGFFARTDWTQTFAEKRRSADCDTGFVLFESVYAEPAAGFSQSLMIGITWTREHGRWLVLADQNTEVL</sequence>
<feature type="chain" id="PRO_5038634326" evidence="1">
    <location>
        <begin position="20"/>
        <end position="152"/>
    </location>
</feature>
<organism evidence="3 4">
    <name type="scientific">Actinophytocola algeriensis</name>
    <dbReference type="NCBI Taxonomy" id="1768010"/>
    <lineage>
        <taxon>Bacteria</taxon>
        <taxon>Bacillati</taxon>
        <taxon>Actinomycetota</taxon>
        <taxon>Actinomycetes</taxon>
        <taxon>Pseudonocardiales</taxon>
        <taxon>Pseudonocardiaceae</taxon>
    </lineage>
</organism>
<dbReference type="Proteomes" id="UP000520767">
    <property type="component" value="Unassembled WGS sequence"/>
</dbReference>
<feature type="signal peptide" evidence="1">
    <location>
        <begin position="1"/>
        <end position="19"/>
    </location>
</feature>
<dbReference type="InterPro" id="IPR027843">
    <property type="entry name" value="DUF4440"/>
</dbReference>
<reference evidence="3 4" key="1">
    <citation type="submission" date="2020-08" db="EMBL/GenBank/DDBJ databases">
        <title>Genomic Encyclopedia of Type Strains, Phase III (KMG-III): the genomes of soil and plant-associated and newly described type strains.</title>
        <authorList>
            <person name="Whitman W."/>
        </authorList>
    </citation>
    <scope>NUCLEOTIDE SEQUENCE [LARGE SCALE GENOMIC DNA]</scope>
    <source>
        <strain evidence="3 4">CECT 8960</strain>
    </source>
</reference>
<protein>
    <submittedName>
        <fullName evidence="3">Uncharacterized protein (TIGR02246 family)</fullName>
    </submittedName>
</protein>
<evidence type="ECO:0000256" key="1">
    <source>
        <dbReference type="SAM" id="SignalP"/>
    </source>
</evidence>
<evidence type="ECO:0000313" key="3">
    <source>
        <dbReference type="EMBL" id="MBB4911065.1"/>
    </source>
</evidence>
<keyword evidence="4" id="KW-1185">Reference proteome</keyword>
<feature type="domain" description="DUF4440" evidence="2">
    <location>
        <begin position="39"/>
        <end position="142"/>
    </location>
</feature>
<gene>
    <name evidence="3" type="ORF">FHR82_007325</name>
</gene>
<comment type="caution">
    <text evidence="3">The sequence shown here is derived from an EMBL/GenBank/DDBJ whole genome shotgun (WGS) entry which is preliminary data.</text>
</comment>
<dbReference type="Gene3D" id="3.10.450.50">
    <property type="match status" value="1"/>
</dbReference>
<dbReference type="Pfam" id="PF14534">
    <property type="entry name" value="DUF4440"/>
    <property type="match status" value="1"/>
</dbReference>
<dbReference type="RefSeq" id="WP_184815114.1">
    <property type="nucleotide sequence ID" value="NZ_JACHJQ010000009.1"/>
</dbReference>
<evidence type="ECO:0000259" key="2">
    <source>
        <dbReference type="Pfam" id="PF14534"/>
    </source>
</evidence>